<feature type="compositionally biased region" description="Low complexity" evidence="1">
    <location>
        <begin position="18"/>
        <end position="33"/>
    </location>
</feature>
<name>A0AAV2RWZ6_MEGNR</name>
<keyword evidence="4" id="KW-1185">Reference proteome</keyword>
<evidence type="ECO:0000313" key="4">
    <source>
        <dbReference type="Proteomes" id="UP001497623"/>
    </source>
</evidence>
<dbReference type="GO" id="GO:0035102">
    <property type="term" value="C:PRC1 complex"/>
    <property type="evidence" value="ECO:0007669"/>
    <property type="project" value="TreeGrafter"/>
</dbReference>
<proteinExistence type="predicted"/>
<dbReference type="GO" id="GO:0045892">
    <property type="term" value="P:negative regulation of DNA-templated transcription"/>
    <property type="evidence" value="ECO:0007669"/>
    <property type="project" value="TreeGrafter"/>
</dbReference>
<comment type="caution">
    <text evidence="3">The sequence shown here is derived from an EMBL/GenBank/DDBJ whole genome shotgun (WGS) entry which is preliminary data.</text>
</comment>
<dbReference type="PANTHER" id="PTHR12247:SF138">
    <property type="entry name" value="POLYHOMEOTIC DISTAL, ISOFORM A-RELATED"/>
    <property type="match status" value="1"/>
</dbReference>
<dbReference type="SUPFAM" id="SSF47769">
    <property type="entry name" value="SAM/Pointed domain"/>
    <property type="match status" value="1"/>
</dbReference>
<dbReference type="SMART" id="SM00454">
    <property type="entry name" value="SAM"/>
    <property type="match status" value="1"/>
</dbReference>
<evidence type="ECO:0000313" key="3">
    <source>
        <dbReference type="EMBL" id="CAL4149001.1"/>
    </source>
</evidence>
<feature type="compositionally biased region" description="Basic and acidic residues" evidence="1">
    <location>
        <begin position="1"/>
        <end position="13"/>
    </location>
</feature>
<feature type="region of interest" description="Disordered" evidence="1">
    <location>
        <begin position="286"/>
        <end position="316"/>
    </location>
</feature>
<feature type="compositionally biased region" description="Polar residues" evidence="1">
    <location>
        <begin position="302"/>
        <end position="316"/>
    </location>
</feature>
<feature type="region of interest" description="Disordered" evidence="1">
    <location>
        <begin position="239"/>
        <end position="271"/>
    </location>
</feature>
<feature type="domain" description="SAM" evidence="2">
    <location>
        <begin position="330"/>
        <end position="379"/>
    </location>
</feature>
<gene>
    <name evidence="3" type="ORF">MNOR_LOCUS30317</name>
</gene>
<dbReference type="InterPro" id="IPR050548">
    <property type="entry name" value="PcG_chromatin_remod_factors"/>
</dbReference>
<dbReference type="GO" id="GO:0042393">
    <property type="term" value="F:histone binding"/>
    <property type="evidence" value="ECO:0007669"/>
    <property type="project" value="TreeGrafter"/>
</dbReference>
<protein>
    <recommendedName>
        <fullName evidence="2">SAM domain-containing protein</fullName>
    </recommendedName>
</protein>
<dbReference type="AlphaFoldDB" id="A0AAV2RWZ6"/>
<dbReference type="InterPro" id="IPR013761">
    <property type="entry name" value="SAM/pointed_sf"/>
</dbReference>
<dbReference type="Pfam" id="PF00536">
    <property type="entry name" value="SAM_1"/>
    <property type="match status" value="1"/>
</dbReference>
<dbReference type="InterPro" id="IPR001660">
    <property type="entry name" value="SAM"/>
</dbReference>
<organism evidence="3 4">
    <name type="scientific">Meganyctiphanes norvegica</name>
    <name type="common">Northern krill</name>
    <name type="synonym">Thysanopoda norvegica</name>
    <dbReference type="NCBI Taxonomy" id="48144"/>
    <lineage>
        <taxon>Eukaryota</taxon>
        <taxon>Metazoa</taxon>
        <taxon>Ecdysozoa</taxon>
        <taxon>Arthropoda</taxon>
        <taxon>Crustacea</taxon>
        <taxon>Multicrustacea</taxon>
        <taxon>Malacostraca</taxon>
        <taxon>Eumalacostraca</taxon>
        <taxon>Eucarida</taxon>
        <taxon>Euphausiacea</taxon>
        <taxon>Euphausiidae</taxon>
        <taxon>Meganyctiphanes</taxon>
    </lineage>
</organism>
<feature type="region of interest" description="Disordered" evidence="1">
    <location>
        <begin position="1"/>
        <end position="70"/>
    </location>
</feature>
<dbReference type="PROSITE" id="PS50105">
    <property type="entry name" value="SAM_DOMAIN"/>
    <property type="match status" value="1"/>
</dbReference>
<dbReference type="Proteomes" id="UP001497623">
    <property type="component" value="Unassembled WGS sequence"/>
</dbReference>
<sequence>MTSDSTREVKSERLSPYPSSQELPTTTTTTPRGTPSPPTSPKSPTSARIRTPSTIGTPPHPSLTPPSYEHVAAFGGMAGGLATGPPPHLKHMDSLLNRNCSDLMRSLAAKYNNTPNDYFGAPTSNGVLRPPPVGGLQPLKLNGVPPLLSIPSQRPLTTQAYSKDKTNIPPVTSSTVGIPPGLPLSGSHMFPGAPGHLPGFPPFPMVDVSSTQVLMNLVRNASATATQQAQLDNYIRGSIKRPAETPTSPLDLSASVPAKRPRQDSSKSFDVKNLFNFPNNEVKIEVVKSPSDRSPTPPKVRQTPSPSNAHQTMGSCSDKNCSSMESIAHWSVDDVAQFVRNIDLCAEYAEVFREQRIDGSTLALLTEEHLTSSINMKLGPALKLRSVLTKSIGACNVCFHCNHCHNQTQEKRPQAVS</sequence>
<dbReference type="PANTHER" id="PTHR12247">
    <property type="entry name" value="POLYCOMB GROUP PROTEIN"/>
    <property type="match status" value="1"/>
</dbReference>
<reference evidence="3 4" key="1">
    <citation type="submission" date="2024-05" db="EMBL/GenBank/DDBJ databases">
        <authorList>
            <person name="Wallberg A."/>
        </authorList>
    </citation>
    <scope>NUCLEOTIDE SEQUENCE [LARGE SCALE GENOMIC DNA]</scope>
</reference>
<dbReference type="Gene3D" id="1.10.150.50">
    <property type="entry name" value="Transcription Factor, Ets-1"/>
    <property type="match status" value="1"/>
</dbReference>
<accession>A0AAV2RWZ6</accession>
<dbReference type="EMBL" id="CAXKWB010036754">
    <property type="protein sequence ID" value="CAL4149001.1"/>
    <property type="molecule type" value="Genomic_DNA"/>
</dbReference>
<evidence type="ECO:0000259" key="2">
    <source>
        <dbReference type="PROSITE" id="PS50105"/>
    </source>
</evidence>
<evidence type="ECO:0000256" key="1">
    <source>
        <dbReference type="SAM" id="MobiDB-lite"/>
    </source>
</evidence>
<dbReference type="GO" id="GO:0003682">
    <property type="term" value="F:chromatin binding"/>
    <property type="evidence" value="ECO:0007669"/>
    <property type="project" value="TreeGrafter"/>
</dbReference>
<feature type="compositionally biased region" description="Basic and acidic residues" evidence="1">
    <location>
        <begin position="261"/>
        <end position="270"/>
    </location>
</feature>